<dbReference type="OrthoDB" id="6046813at2759"/>
<dbReference type="SUPFAM" id="SSF57845">
    <property type="entry name" value="B-box zinc-binding domain"/>
    <property type="match status" value="1"/>
</dbReference>
<proteinExistence type="predicted"/>
<reference evidence="1" key="1">
    <citation type="submission" date="2021-03" db="EMBL/GenBank/DDBJ databases">
        <authorList>
            <person name="Bekaert M."/>
        </authorList>
    </citation>
    <scope>NUCLEOTIDE SEQUENCE</scope>
</reference>
<evidence type="ECO:0008006" key="3">
    <source>
        <dbReference type="Google" id="ProtNLM"/>
    </source>
</evidence>
<protein>
    <recommendedName>
        <fullName evidence="3">B box-type domain-containing protein</fullName>
    </recommendedName>
</protein>
<organism evidence="1 2">
    <name type="scientific">Mytilus edulis</name>
    <name type="common">Blue mussel</name>
    <dbReference type="NCBI Taxonomy" id="6550"/>
    <lineage>
        <taxon>Eukaryota</taxon>
        <taxon>Metazoa</taxon>
        <taxon>Spiralia</taxon>
        <taxon>Lophotrochozoa</taxon>
        <taxon>Mollusca</taxon>
        <taxon>Bivalvia</taxon>
        <taxon>Autobranchia</taxon>
        <taxon>Pteriomorphia</taxon>
        <taxon>Mytilida</taxon>
        <taxon>Mytiloidea</taxon>
        <taxon>Mytilidae</taxon>
        <taxon>Mytilinae</taxon>
        <taxon>Mytilus</taxon>
    </lineage>
</organism>
<evidence type="ECO:0000313" key="2">
    <source>
        <dbReference type="Proteomes" id="UP000683360"/>
    </source>
</evidence>
<comment type="caution">
    <text evidence="1">The sequence shown here is derived from an EMBL/GenBank/DDBJ whole genome shotgun (WGS) entry which is preliminary data.</text>
</comment>
<accession>A0A8S3UQ21</accession>
<dbReference type="Proteomes" id="UP000683360">
    <property type="component" value="Unassembled WGS sequence"/>
</dbReference>
<evidence type="ECO:0000313" key="1">
    <source>
        <dbReference type="EMBL" id="CAG2244416.1"/>
    </source>
</evidence>
<name>A0A8S3UQ21_MYTED</name>
<dbReference type="AlphaFoldDB" id="A0A8S3UQ21"/>
<gene>
    <name evidence="1" type="ORF">MEDL_56477</name>
</gene>
<dbReference type="SUPFAM" id="SSF101908">
    <property type="entry name" value="Putative isomerase YbhE"/>
    <property type="match status" value="1"/>
</dbReference>
<sequence length="311" mass="35607">MDIKIYKPSIHAIRSECEKHGQQLTLYCPSHLMPCCDECISKSHSNCTGIESLAGVVGKTKIDTKKESFDKDINSVIYILDEVVSNKTENIKRGEQQYEKVHQIEQQVHQYQRYVEDHEDDERAKIMEIKLEQNDEIDKTISKLEPLKSFGEVYVDKTKMAVNRERSVRSEAQVKSREYCKKNNMTMNFEKTIEIPIDREISDMICLMDGRLIIVELYCQVLTPDSKLQKQLPIPGEACSVTQINKNTIAISYPFEKVIKIFNMENETVIKVITLDKGCWGLSFANNSSAVACVSLNNNEIRIIDLEADLG</sequence>
<dbReference type="EMBL" id="CAJPWZ010002737">
    <property type="protein sequence ID" value="CAG2244416.1"/>
    <property type="molecule type" value="Genomic_DNA"/>
</dbReference>
<keyword evidence="2" id="KW-1185">Reference proteome</keyword>